<feature type="compositionally biased region" description="Basic and acidic residues" evidence="1">
    <location>
        <begin position="205"/>
        <end position="234"/>
    </location>
</feature>
<protein>
    <submittedName>
        <fullName evidence="2">Uncharacterized protein</fullName>
    </submittedName>
</protein>
<feature type="compositionally biased region" description="Acidic residues" evidence="1">
    <location>
        <begin position="369"/>
        <end position="382"/>
    </location>
</feature>
<feature type="compositionally biased region" description="Basic and acidic residues" evidence="1">
    <location>
        <begin position="241"/>
        <end position="259"/>
    </location>
</feature>
<dbReference type="Proteomes" id="UP000008062">
    <property type="component" value="Chromosome 13"/>
</dbReference>
<dbReference type="OMA" id="HQNHEND"/>
<accession>F9XQ04</accession>
<gene>
    <name evidence="2" type="ORF">MYCGRDRAFT_97369</name>
</gene>
<dbReference type="OrthoDB" id="5407645at2759"/>
<feature type="compositionally biased region" description="Low complexity" evidence="1">
    <location>
        <begin position="399"/>
        <end position="413"/>
    </location>
</feature>
<dbReference type="KEGG" id="ztr:MYCGRDRAFT_97369"/>
<organism evidence="2 3">
    <name type="scientific">Zymoseptoria tritici (strain CBS 115943 / IPO323)</name>
    <name type="common">Speckled leaf blotch fungus</name>
    <name type="synonym">Septoria tritici</name>
    <dbReference type="NCBI Taxonomy" id="336722"/>
    <lineage>
        <taxon>Eukaryota</taxon>
        <taxon>Fungi</taxon>
        <taxon>Dikarya</taxon>
        <taxon>Ascomycota</taxon>
        <taxon>Pezizomycotina</taxon>
        <taxon>Dothideomycetes</taxon>
        <taxon>Dothideomycetidae</taxon>
        <taxon>Mycosphaerellales</taxon>
        <taxon>Mycosphaerellaceae</taxon>
        <taxon>Zymoseptoria</taxon>
    </lineage>
</organism>
<reference evidence="2 3" key="1">
    <citation type="journal article" date="2011" name="PLoS Genet.">
        <title>Finished genome of the fungal wheat pathogen Mycosphaerella graminicola reveals dispensome structure, chromosome plasticity, and stealth pathogenesis.</title>
        <authorList>
            <person name="Goodwin S.B."/>
            <person name="Ben M'barek S."/>
            <person name="Dhillon B."/>
            <person name="Wittenberg A.H.J."/>
            <person name="Crane C.F."/>
            <person name="Hane J.K."/>
            <person name="Foster A.J."/>
            <person name="Van der Lee T.A.J."/>
            <person name="Grimwood J."/>
            <person name="Aerts A."/>
            <person name="Antoniw J."/>
            <person name="Bailey A."/>
            <person name="Bluhm B."/>
            <person name="Bowler J."/>
            <person name="Bristow J."/>
            <person name="van der Burgt A."/>
            <person name="Canto-Canche B."/>
            <person name="Churchill A.C.L."/>
            <person name="Conde-Ferraez L."/>
            <person name="Cools H.J."/>
            <person name="Coutinho P.M."/>
            <person name="Csukai M."/>
            <person name="Dehal P."/>
            <person name="De Wit P."/>
            <person name="Donzelli B."/>
            <person name="van de Geest H.C."/>
            <person name="van Ham R.C.H.J."/>
            <person name="Hammond-Kosack K.E."/>
            <person name="Henrissat B."/>
            <person name="Kilian A."/>
            <person name="Kobayashi A.K."/>
            <person name="Koopmann E."/>
            <person name="Kourmpetis Y."/>
            <person name="Kuzniar A."/>
            <person name="Lindquist E."/>
            <person name="Lombard V."/>
            <person name="Maliepaard C."/>
            <person name="Martins N."/>
            <person name="Mehrabi R."/>
            <person name="Nap J.P.H."/>
            <person name="Ponomarenko A."/>
            <person name="Rudd J.J."/>
            <person name="Salamov A."/>
            <person name="Schmutz J."/>
            <person name="Schouten H.J."/>
            <person name="Shapiro H."/>
            <person name="Stergiopoulos I."/>
            <person name="Torriani S.F.F."/>
            <person name="Tu H."/>
            <person name="de Vries R.P."/>
            <person name="Waalwijk C."/>
            <person name="Ware S.B."/>
            <person name="Wiebenga A."/>
            <person name="Zwiers L.-H."/>
            <person name="Oliver R.P."/>
            <person name="Grigoriev I.V."/>
            <person name="Kema G.H.J."/>
        </authorList>
    </citation>
    <scope>NUCLEOTIDE SEQUENCE [LARGE SCALE GENOMIC DNA]</scope>
    <source>
        <strain evidence="3">CBS 115943 / IPO323</strain>
    </source>
</reference>
<dbReference type="RefSeq" id="XP_003847581.1">
    <property type="nucleotide sequence ID" value="XM_003847533.1"/>
</dbReference>
<evidence type="ECO:0000313" key="2">
    <source>
        <dbReference type="EMBL" id="EGP82557.1"/>
    </source>
</evidence>
<feature type="region of interest" description="Disordered" evidence="1">
    <location>
        <begin position="347"/>
        <end position="486"/>
    </location>
</feature>
<dbReference type="HOGENOM" id="CLU_561648_0_0_1"/>
<proteinExistence type="predicted"/>
<keyword evidence="3" id="KW-1185">Reference proteome</keyword>
<feature type="region of interest" description="Disordered" evidence="1">
    <location>
        <begin position="205"/>
        <end position="260"/>
    </location>
</feature>
<feature type="compositionally biased region" description="Basic and acidic residues" evidence="1">
    <location>
        <begin position="473"/>
        <end position="486"/>
    </location>
</feature>
<feature type="compositionally biased region" description="Low complexity" evidence="1">
    <location>
        <begin position="420"/>
        <end position="447"/>
    </location>
</feature>
<dbReference type="EMBL" id="CM001208">
    <property type="protein sequence ID" value="EGP82557.1"/>
    <property type="molecule type" value="Genomic_DNA"/>
</dbReference>
<evidence type="ECO:0000256" key="1">
    <source>
        <dbReference type="SAM" id="MobiDB-lite"/>
    </source>
</evidence>
<feature type="region of interest" description="Disordered" evidence="1">
    <location>
        <begin position="1"/>
        <end position="120"/>
    </location>
</feature>
<dbReference type="eggNOG" id="ENOG502TBYB">
    <property type="taxonomic scope" value="Eukaryota"/>
</dbReference>
<feature type="compositionally biased region" description="Basic and acidic residues" evidence="1">
    <location>
        <begin position="44"/>
        <end position="69"/>
    </location>
</feature>
<feature type="compositionally biased region" description="Basic and acidic residues" evidence="1">
    <location>
        <begin position="451"/>
        <end position="460"/>
    </location>
</feature>
<dbReference type="InParanoid" id="F9XQ04"/>
<evidence type="ECO:0000313" key="3">
    <source>
        <dbReference type="Proteomes" id="UP000008062"/>
    </source>
</evidence>
<sequence length="486" mass="54047">MAHNEDTPPHIVPATDNQAAAPYVPYQDAMYYNANPRQRRSNHQYRDSRDNDLRDDSYRNSRRNSREDNDFPNENLYRRSYKNANGRNRVVEEHTHRRRRYRPSSPNGNGNGVNLDSPLRSDEADVDAANGIQEDHRPSPKDFFGISDMAQVRRGGVGGVGEDEPELDEYGRRTLHAAALANARRGMGMGGPGGEYYSGAEYADARRRGQHDSQRDSQRSSQRERDRSRRRGGDGARGVRTKRDWEREAEEAEQHRPKESYTLMKAAKSALMAGGAEAFRCRQEPGSWSGQKGKRVALAATTGVLIGTLRNGRLLNSGKMPYAEAAMTGFYSIDFLKRVIRHTEFDKNSKNEKRDWREEARGEAPWQVADEEDENEEGEQDGGNEKGGKDGKDGKGQDGKMTAAQMTAVATMTDDPMTVEGGEITGEMTGETTGETTEGMTEGMTGEPIEDPTKGEKTTGETDDPTAAPPTPDRGRMCESTRNLEA</sequence>
<name>F9XQ04_ZYMTI</name>
<feature type="compositionally biased region" description="Basic and acidic residues" evidence="1">
    <location>
        <begin position="383"/>
        <end position="398"/>
    </location>
</feature>
<dbReference type="AlphaFoldDB" id="F9XQ04"/>
<dbReference type="GeneID" id="13401365"/>
<feature type="compositionally biased region" description="Basic and acidic residues" evidence="1">
    <location>
        <begin position="347"/>
        <end position="362"/>
    </location>
</feature>